<dbReference type="CDD" id="cd00377">
    <property type="entry name" value="ICL_PEPM"/>
    <property type="match status" value="1"/>
</dbReference>
<dbReference type="Gene3D" id="3.20.20.60">
    <property type="entry name" value="Phosphoenolpyruvate-binding domains"/>
    <property type="match status" value="1"/>
</dbReference>
<dbReference type="Pfam" id="PF13714">
    <property type="entry name" value="PEP_mutase"/>
    <property type="match status" value="1"/>
</dbReference>
<organism evidence="1 2">
    <name type="scientific">Roseovarius nubinhibens</name>
    <dbReference type="NCBI Taxonomy" id="314263"/>
    <lineage>
        <taxon>Bacteria</taxon>
        <taxon>Pseudomonadati</taxon>
        <taxon>Pseudomonadota</taxon>
        <taxon>Alphaproteobacteria</taxon>
        <taxon>Rhodobacterales</taxon>
        <taxon>Roseobacteraceae</taxon>
        <taxon>Roseovarius</taxon>
    </lineage>
</organism>
<dbReference type="GO" id="GO:0003824">
    <property type="term" value="F:catalytic activity"/>
    <property type="evidence" value="ECO:0007669"/>
    <property type="project" value="InterPro"/>
</dbReference>
<dbReference type="InterPro" id="IPR039556">
    <property type="entry name" value="ICL/PEPM"/>
</dbReference>
<sequence>MTTTFPNPRADRLRELLAGDDLLLSPCCYDALSARMIEQAGFEMSFMSGFAASASRIGMPDLGLMSYGEVLDHTRNIAEATRLPFVADGDTGYGNAMNVIRTVKGLGRAGAAAVMIEDQVAPKRCGHTPGKAVVSRDVAYDRIRAAVDARQEQDVLILARTDARHDHGLGEAMERAAMFHELGADIIFVEAPQSEAEMRRICDELPGPQMANMLEGGATPILPHAELRDIGFRIAAYPLTLLSAVMATAVETLAALREDRVETGRLMEFGELRDRIGFNDYYTRADRYES</sequence>
<name>A0A348WB08_9RHOB</name>
<reference evidence="1 2" key="1">
    <citation type="journal article" date="2018" name="Nat. Biotechnol.">
        <title>A standardized bacterial taxonomy based on genome phylogeny substantially revises the tree of life.</title>
        <authorList>
            <person name="Parks D.H."/>
            <person name="Chuvochina M."/>
            <person name="Waite D.W."/>
            <person name="Rinke C."/>
            <person name="Skarshewski A."/>
            <person name="Chaumeil P.A."/>
            <person name="Hugenholtz P."/>
        </authorList>
    </citation>
    <scope>NUCLEOTIDE SEQUENCE [LARGE SCALE GENOMIC DNA]</scope>
    <source>
        <strain evidence="1">UBA9169</strain>
    </source>
</reference>
<evidence type="ECO:0000313" key="2">
    <source>
        <dbReference type="Proteomes" id="UP000264719"/>
    </source>
</evidence>
<gene>
    <name evidence="1" type="ORF">DCS45_07570</name>
</gene>
<dbReference type="SUPFAM" id="SSF51621">
    <property type="entry name" value="Phosphoenolpyruvate/pyruvate domain"/>
    <property type="match status" value="1"/>
</dbReference>
<dbReference type="PANTHER" id="PTHR42905:SF2">
    <property type="entry name" value="PHOSPHOENOLPYRUVATE CARBOXYLASE FAMILY PROTEIN"/>
    <property type="match status" value="1"/>
</dbReference>
<dbReference type="AlphaFoldDB" id="A0A348WB08"/>
<evidence type="ECO:0000313" key="1">
    <source>
        <dbReference type="EMBL" id="HAR51720.1"/>
    </source>
</evidence>
<dbReference type="InterPro" id="IPR015813">
    <property type="entry name" value="Pyrv/PenolPyrv_kinase-like_dom"/>
</dbReference>
<dbReference type="Proteomes" id="UP000264719">
    <property type="component" value="Unassembled WGS sequence"/>
</dbReference>
<protein>
    <submittedName>
        <fullName evidence="1">Carboxyvinyl-carboxyphosphonate phosphorylmutase</fullName>
    </submittedName>
</protein>
<dbReference type="RefSeq" id="WP_336097527.1">
    <property type="nucleotide sequence ID" value="NZ_CAXAXR010000012.1"/>
</dbReference>
<dbReference type="PANTHER" id="PTHR42905">
    <property type="entry name" value="PHOSPHOENOLPYRUVATE CARBOXYLASE"/>
    <property type="match status" value="1"/>
</dbReference>
<comment type="caution">
    <text evidence="1">The sequence shown here is derived from an EMBL/GenBank/DDBJ whole genome shotgun (WGS) entry which is preliminary data.</text>
</comment>
<dbReference type="InterPro" id="IPR040442">
    <property type="entry name" value="Pyrv_kinase-like_dom_sf"/>
</dbReference>
<accession>A0A348WB08</accession>
<proteinExistence type="predicted"/>
<dbReference type="EMBL" id="DMVW01000078">
    <property type="protein sequence ID" value="HAR51720.1"/>
    <property type="molecule type" value="Genomic_DNA"/>
</dbReference>